<gene>
    <name evidence="2" type="ORF">O181_002456</name>
</gene>
<evidence type="ECO:0000256" key="1">
    <source>
        <dbReference type="SAM" id="MobiDB-lite"/>
    </source>
</evidence>
<feature type="compositionally biased region" description="Polar residues" evidence="1">
    <location>
        <begin position="143"/>
        <end position="152"/>
    </location>
</feature>
<dbReference type="OrthoDB" id="2502966at2759"/>
<sequence length="507" mass="57864">MNRLSIDFLQLRRPSFTQQFRHSFSATCLLSSSKLQSPRVPLRILDSPSFKPSLSPLVDPNSPLSLPESEADRLRWLDRFTPRWNETCQQRRARFRQRTLSMLRRRAHTEKLLNSFQRLDAFTGTVLPSDFLISLSFARWQDPQPTSPSTRSQKIKKSSDSGPGTYLTPNRILHPYWLSKKNGLSVWVFCHRDVLKQPKKLRTLYRYVQEPKFSPHLADQISSQLARRIVQECMVLSQALKGPFSSSQDVRSANTSIRSKLPTLASEEALLNYIQGCFFPPQQPAITGRFLPFLGGLLVLSQKLFLKILQTNFQASPPPEEATVNKILTISNPAMMMFSLSLPGGPVPVWNLQGLLEIMIKVSPHKVSDSLITSAIKQSTSISSHSNLVETLMNEIHSALHSNTPTIQSLNAECDKAYLIPLSEATYPLILALRRATWWIGQGFEPEHFSHLDVMTEEATERKQQRQKAWENWLARRSTVTGKIVRDGELWIPVSGDKNQEKRWRRV</sequence>
<dbReference type="AlphaFoldDB" id="A0A9Q3BD11"/>
<dbReference type="EMBL" id="AVOT02000408">
    <property type="protein sequence ID" value="MBW0462741.1"/>
    <property type="molecule type" value="Genomic_DNA"/>
</dbReference>
<keyword evidence="3" id="KW-1185">Reference proteome</keyword>
<reference evidence="2" key="1">
    <citation type="submission" date="2021-03" db="EMBL/GenBank/DDBJ databases">
        <title>Draft genome sequence of rust myrtle Austropuccinia psidii MF-1, a brazilian biotype.</title>
        <authorList>
            <person name="Quecine M.C."/>
            <person name="Pachon D.M.R."/>
            <person name="Bonatelli M.L."/>
            <person name="Correr F.H."/>
            <person name="Franceschini L.M."/>
            <person name="Leite T.F."/>
            <person name="Margarido G.R.A."/>
            <person name="Almeida C.A."/>
            <person name="Ferrarezi J.A."/>
            <person name="Labate C.A."/>
        </authorList>
    </citation>
    <scope>NUCLEOTIDE SEQUENCE</scope>
    <source>
        <strain evidence="2">MF-1</strain>
    </source>
</reference>
<proteinExistence type="predicted"/>
<comment type="caution">
    <text evidence="2">The sequence shown here is derived from an EMBL/GenBank/DDBJ whole genome shotgun (WGS) entry which is preliminary data.</text>
</comment>
<evidence type="ECO:0000313" key="2">
    <source>
        <dbReference type="EMBL" id="MBW0462741.1"/>
    </source>
</evidence>
<accession>A0A9Q3BD11</accession>
<feature type="region of interest" description="Disordered" evidence="1">
    <location>
        <begin position="141"/>
        <end position="164"/>
    </location>
</feature>
<organism evidence="2 3">
    <name type="scientific">Austropuccinia psidii MF-1</name>
    <dbReference type="NCBI Taxonomy" id="1389203"/>
    <lineage>
        <taxon>Eukaryota</taxon>
        <taxon>Fungi</taxon>
        <taxon>Dikarya</taxon>
        <taxon>Basidiomycota</taxon>
        <taxon>Pucciniomycotina</taxon>
        <taxon>Pucciniomycetes</taxon>
        <taxon>Pucciniales</taxon>
        <taxon>Sphaerophragmiaceae</taxon>
        <taxon>Austropuccinia</taxon>
    </lineage>
</organism>
<protein>
    <submittedName>
        <fullName evidence="2">Uncharacterized protein</fullName>
    </submittedName>
</protein>
<dbReference type="Proteomes" id="UP000765509">
    <property type="component" value="Unassembled WGS sequence"/>
</dbReference>
<name>A0A9Q3BD11_9BASI</name>
<evidence type="ECO:0000313" key="3">
    <source>
        <dbReference type="Proteomes" id="UP000765509"/>
    </source>
</evidence>